<keyword evidence="1" id="KW-0597">Phosphoprotein</keyword>
<proteinExistence type="predicted"/>
<evidence type="ECO:0000259" key="3">
    <source>
        <dbReference type="PROSITE" id="PS50110"/>
    </source>
</evidence>
<dbReference type="Gene3D" id="3.40.50.2300">
    <property type="match status" value="1"/>
</dbReference>
<dbReference type="Pfam" id="PF00072">
    <property type="entry name" value="Response_reg"/>
    <property type="match status" value="1"/>
</dbReference>
<gene>
    <name evidence="4" type="ORF">METZ01_LOCUS373147</name>
</gene>
<evidence type="ECO:0000313" key="4">
    <source>
        <dbReference type="EMBL" id="SVD20293.1"/>
    </source>
</evidence>
<evidence type="ECO:0000256" key="1">
    <source>
        <dbReference type="ARBA" id="ARBA00022553"/>
    </source>
</evidence>
<reference evidence="4" key="1">
    <citation type="submission" date="2018-05" db="EMBL/GenBank/DDBJ databases">
        <authorList>
            <person name="Lanie J.A."/>
            <person name="Ng W.-L."/>
            <person name="Kazmierczak K.M."/>
            <person name="Andrzejewski T.M."/>
            <person name="Davidsen T.M."/>
            <person name="Wayne K.J."/>
            <person name="Tettelin H."/>
            <person name="Glass J.I."/>
            <person name="Rusch D."/>
            <person name="Podicherti R."/>
            <person name="Tsui H.-C.T."/>
            <person name="Winkler M.E."/>
        </authorList>
    </citation>
    <scope>NUCLEOTIDE SEQUENCE</scope>
</reference>
<feature type="domain" description="Response regulatory" evidence="3">
    <location>
        <begin position="13"/>
        <end position="127"/>
    </location>
</feature>
<dbReference type="CDD" id="cd00156">
    <property type="entry name" value="REC"/>
    <property type="match status" value="1"/>
</dbReference>
<dbReference type="AlphaFoldDB" id="A0A382TE52"/>
<dbReference type="GO" id="GO:0000160">
    <property type="term" value="P:phosphorelay signal transduction system"/>
    <property type="evidence" value="ECO:0007669"/>
    <property type="project" value="InterPro"/>
</dbReference>
<dbReference type="InterPro" id="IPR001789">
    <property type="entry name" value="Sig_transdc_resp-reg_receiver"/>
</dbReference>
<accession>A0A382TE52</accession>
<sequence>MKNKNTDPSEKMEILIAEENQEACFALAEVLKSCGHLLKVAQDGEEALTVFRETRPDLLFSGLTLPKLGGMELLREVQSDPREMLFVMICPMSDPEKIQQALKKGAADFLTRPIQEREVLRTLDRLQSLKKGFVSCPLDSSDPSNSESVDFSIHPTDPKAGLVE</sequence>
<dbReference type="PANTHER" id="PTHR44591:SF23">
    <property type="entry name" value="CHEY SUBFAMILY"/>
    <property type="match status" value="1"/>
</dbReference>
<feature type="non-terminal residue" evidence="4">
    <location>
        <position position="164"/>
    </location>
</feature>
<dbReference type="PROSITE" id="PS50110">
    <property type="entry name" value="RESPONSE_REGULATORY"/>
    <property type="match status" value="1"/>
</dbReference>
<organism evidence="4">
    <name type="scientific">marine metagenome</name>
    <dbReference type="NCBI Taxonomy" id="408172"/>
    <lineage>
        <taxon>unclassified sequences</taxon>
        <taxon>metagenomes</taxon>
        <taxon>ecological metagenomes</taxon>
    </lineage>
</organism>
<dbReference type="PANTHER" id="PTHR44591">
    <property type="entry name" value="STRESS RESPONSE REGULATOR PROTEIN 1"/>
    <property type="match status" value="1"/>
</dbReference>
<dbReference type="InterPro" id="IPR050595">
    <property type="entry name" value="Bact_response_regulator"/>
</dbReference>
<feature type="region of interest" description="Disordered" evidence="2">
    <location>
        <begin position="137"/>
        <end position="164"/>
    </location>
</feature>
<name>A0A382TE52_9ZZZZ</name>
<dbReference type="SMART" id="SM00448">
    <property type="entry name" value="REC"/>
    <property type="match status" value="1"/>
</dbReference>
<evidence type="ECO:0000256" key="2">
    <source>
        <dbReference type="SAM" id="MobiDB-lite"/>
    </source>
</evidence>
<dbReference type="InterPro" id="IPR011006">
    <property type="entry name" value="CheY-like_superfamily"/>
</dbReference>
<protein>
    <recommendedName>
        <fullName evidence="3">Response regulatory domain-containing protein</fullName>
    </recommendedName>
</protein>
<dbReference type="EMBL" id="UINC01135873">
    <property type="protein sequence ID" value="SVD20293.1"/>
    <property type="molecule type" value="Genomic_DNA"/>
</dbReference>
<dbReference type="SUPFAM" id="SSF52172">
    <property type="entry name" value="CheY-like"/>
    <property type="match status" value="1"/>
</dbReference>